<dbReference type="Gene3D" id="1.10.238.20">
    <property type="entry name" value="Pheromone/general odorant binding protein domain"/>
    <property type="match status" value="1"/>
</dbReference>
<sequence>MSEPYQLGEWKTACGVRYLIATREMNWDMALDYCCSLGMRLLTVQSVEKLSCLDGVLSDNGTGYWTSGTKGGCSNHRFRWCSPEIKDFIKPSLNVDQTTLNFNPNMQLSVLPAFMTSRLCIVAKKSPTLGSILGVDMCLMLKNVICEGRVQAESHLQEVFNECKATHRVSQRDLEKFNTIPLDSFSHRMKCLSTCVAELLELIYDSGQFWEDVAEKALSRVQEARALEDFSAVMKKYPVSMFKKAADNLDALKMMLTEQSKQETWKATLFVNNALDRFWECTEIVKEIKIQDECSFVHNFMKCYTNETTALEKFWTRDLDNVFDPRDYALTMLKSYLQMAIGMDQIMKENTHILSSDKPPLQVESFKIIVNQDVRESQKFVRYVNLLSMTEEYTSSRCSYKLLRPKNWTSRDACLEMDKYLEPTPFEDVLKSKALDLTKRFPPLVAAAICQRANGSLVTTDYPYLANLSSIAKNESRYYSNAGTGKPADAFMGVEPFIHCVLLDEIYEDSQGVYRWCDTSKVVPKEATSSNFLTTYITFYDGSSRSQKYRQQPANEAFSDIALFFCKFDKSFLAYCNTLLMD</sequence>
<dbReference type="CDD" id="cd23992">
    <property type="entry name" value="PBP_GOBP"/>
    <property type="match status" value="1"/>
</dbReference>
<dbReference type="InterPro" id="IPR006170">
    <property type="entry name" value="PBP/GOBP"/>
</dbReference>
<dbReference type="SUPFAM" id="SSF56436">
    <property type="entry name" value="C-type lectin-like"/>
    <property type="match status" value="1"/>
</dbReference>
<dbReference type="GO" id="GO:0005549">
    <property type="term" value="F:odorant binding"/>
    <property type="evidence" value="ECO:0007669"/>
    <property type="project" value="InterPro"/>
</dbReference>
<dbReference type="Gene3D" id="3.10.100.10">
    <property type="entry name" value="Mannose-Binding Protein A, subunit A"/>
    <property type="match status" value="1"/>
</dbReference>
<dbReference type="Pfam" id="PF01395">
    <property type="entry name" value="PBP_GOBP"/>
    <property type="match status" value="1"/>
</dbReference>
<name>A0A8S1DK23_9INSE</name>
<accession>A0A8S1DK23</accession>
<dbReference type="EMBL" id="CADEPI010000209">
    <property type="protein sequence ID" value="CAB3380487.1"/>
    <property type="molecule type" value="Genomic_DNA"/>
</dbReference>
<dbReference type="InterPro" id="IPR036728">
    <property type="entry name" value="PBP_GOBP_sf"/>
</dbReference>
<dbReference type="AlphaFoldDB" id="A0A8S1DK23"/>
<keyword evidence="2" id="KW-1185">Reference proteome</keyword>
<protein>
    <recommendedName>
        <fullName evidence="3">C-type lectin domain-containing protein</fullName>
    </recommendedName>
</protein>
<dbReference type="SUPFAM" id="SSF47565">
    <property type="entry name" value="Insect pheromone/odorant-binding proteins"/>
    <property type="match status" value="1"/>
</dbReference>
<dbReference type="InterPro" id="IPR016187">
    <property type="entry name" value="CTDL_fold"/>
</dbReference>
<evidence type="ECO:0000313" key="1">
    <source>
        <dbReference type="EMBL" id="CAB3380487.1"/>
    </source>
</evidence>
<comment type="caution">
    <text evidence="1">The sequence shown here is derived from an EMBL/GenBank/DDBJ whole genome shotgun (WGS) entry which is preliminary data.</text>
</comment>
<proteinExistence type="predicted"/>
<dbReference type="Proteomes" id="UP000494165">
    <property type="component" value="Unassembled WGS sequence"/>
</dbReference>
<dbReference type="InterPro" id="IPR016186">
    <property type="entry name" value="C-type_lectin-like/link_sf"/>
</dbReference>
<organism evidence="1 2">
    <name type="scientific">Cloeon dipterum</name>
    <dbReference type="NCBI Taxonomy" id="197152"/>
    <lineage>
        <taxon>Eukaryota</taxon>
        <taxon>Metazoa</taxon>
        <taxon>Ecdysozoa</taxon>
        <taxon>Arthropoda</taxon>
        <taxon>Hexapoda</taxon>
        <taxon>Insecta</taxon>
        <taxon>Pterygota</taxon>
        <taxon>Palaeoptera</taxon>
        <taxon>Ephemeroptera</taxon>
        <taxon>Pisciforma</taxon>
        <taxon>Baetidae</taxon>
        <taxon>Cloeon</taxon>
    </lineage>
</organism>
<reference evidence="1 2" key="1">
    <citation type="submission" date="2020-04" db="EMBL/GenBank/DDBJ databases">
        <authorList>
            <person name="Alioto T."/>
            <person name="Alioto T."/>
            <person name="Gomez Garrido J."/>
        </authorList>
    </citation>
    <scope>NUCLEOTIDE SEQUENCE [LARGE SCALE GENOMIC DNA]</scope>
</reference>
<evidence type="ECO:0000313" key="2">
    <source>
        <dbReference type="Proteomes" id="UP000494165"/>
    </source>
</evidence>
<dbReference type="OrthoDB" id="342531at2759"/>
<gene>
    <name evidence="1" type="ORF">CLODIP_2_CD11876</name>
</gene>
<evidence type="ECO:0008006" key="3">
    <source>
        <dbReference type="Google" id="ProtNLM"/>
    </source>
</evidence>
<dbReference type="CDD" id="cd00037">
    <property type="entry name" value="CLECT"/>
    <property type="match status" value="1"/>
</dbReference>